<reference evidence="3 4" key="1">
    <citation type="journal article" date="2016" name="Nat. Commun.">
        <title>Thousands of microbial genomes shed light on interconnected biogeochemical processes in an aquifer system.</title>
        <authorList>
            <person name="Anantharaman K."/>
            <person name="Brown C.T."/>
            <person name="Hug L.A."/>
            <person name="Sharon I."/>
            <person name="Castelle C.J."/>
            <person name="Probst A.J."/>
            <person name="Thomas B.C."/>
            <person name="Singh A."/>
            <person name="Wilkins M.J."/>
            <person name="Karaoz U."/>
            <person name="Brodie E.L."/>
            <person name="Williams K.H."/>
            <person name="Hubbard S.S."/>
            <person name="Banfield J.F."/>
        </authorList>
    </citation>
    <scope>NUCLEOTIDE SEQUENCE [LARGE SCALE GENOMIC DNA]</scope>
</reference>
<dbReference type="EMBL" id="MHCS01000034">
    <property type="protein sequence ID" value="OGY25937.1"/>
    <property type="molecule type" value="Genomic_DNA"/>
</dbReference>
<comment type="caution">
    <text evidence="3">The sequence shown here is derived from an EMBL/GenBank/DDBJ whole genome shotgun (WGS) entry which is preliminary data.</text>
</comment>
<evidence type="ECO:0000259" key="1">
    <source>
        <dbReference type="Pfam" id="PF00534"/>
    </source>
</evidence>
<dbReference type="Pfam" id="PF13439">
    <property type="entry name" value="Glyco_transf_4"/>
    <property type="match status" value="1"/>
</dbReference>
<dbReference type="SUPFAM" id="SSF53756">
    <property type="entry name" value="UDP-Glycosyltransferase/glycogen phosphorylase"/>
    <property type="match status" value="1"/>
</dbReference>
<dbReference type="InterPro" id="IPR001296">
    <property type="entry name" value="Glyco_trans_1"/>
</dbReference>
<dbReference type="InterPro" id="IPR028098">
    <property type="entry name" value="Glyco_trans_4-like_N"/>
</dbReference>
<name>A0A1G1WFB5_9BACT</name>
<dbReference type="Pfam" id="PF00534">
    <property type="entry name" value="Glycos_transf_1"/>
    <property type="match status" value="1"/>
</dbReference>
<accession>A0A1G1WFB5</accession>
<dbReference type="InterPro" id="IPR050194">
    <property type="entry name" value="Glycosyltransferase_grp1"/>
</dbReference>
<dbReference type="AlphaFoldDB" id="A0A1G1WFB5"/>
<dbReference type="PANTHER" id="PTHR45947">
    <property type="entry name" value="SULFOQUINOVOSYL TRANSFERASE SQD2"/>
    <property type="match status" value="1"/>
</dbReference>
<feature type="domain" description="Glycosyl transferase family 1" evidence="1">
    <location>
        <begin position="144"/>
        <end position="306"/>
    </location>
</feature>
<dbReference type="PANTHER" id="PTHR45947:SF3">
    <property type="entry name" value="SULFOQUINOVOSYL TRANSFERASE SQD2"/>
    <property type="match status" value="1"/>
</dbReference>
<dbReference type="Proteomes" id="UP000176389">
    <property type="component" value="Unassembled WGS sequence"/>
</dbReference>
<evidence type="ECO:0000313" key="3">
    <source>
        <dbReference type="EMBL" id="OGY25937.1"/>
    </source>
</evidence>
<dbReference type="Gene3D" id="3.40.50.2000">
    <property type="entry name" value="Glycogen Phosphorylase B"/>
    <property type="match status" value="2"/>
</dbReference>
<organism evidence="3 4">
    <name type="scientific">Candidatus Woykebacteria bacterium RBG_16_43_9</name>
    <dbReference type="NCBI Taxonomy" id="1802596"/>
    <lineage>
        <taxon>Bacteria</taxon>
        <taxon>Candidatus Woykeibacteriota</taxon>
    </lineage>
</organism>
<proteinExistence type="predicted"/>
<dbReference type="STRING" id="1802596.A2Z11_03280"/>
<dbReference type="GO" id="GO:0016757">
    <property type="term" value="F:glycosyltransferase activity"/>
    <property type="evidence" value="ECO:0007669"/>
    <property type="project" value="InterPro"/>
</dbReference>
<evidence type="ECO:0000259" key="2">
    <source>
        <dbReference type="Pfam" id="PF13439"/>
    </source>
</evidence>
<feature type="domain" description="Glycosyltransferase subfamily 4-like N-terminal" evidence="2">
    <location>
        <begin position="19"/>
        <end position="133"/>
    </location>
</feature>
<protein>
    <recommendedName>
        <fullName evidence="5">Glycosyl transferase family 1 domain-containing protein</fullName>
    </recommendedName>
</protein>
<evidence type="ECO:0008006" key="5">
    <source>
        <dbReference type="Google" id="ProtNLM"/>
    </source>
</evidence>
<evidence type="ECO:0000313" key="4">
    <source>
        <dbReference type="Proteomes" id="UP000176389"/>
    </source>
</evidence>
<gene>
    <name evidence="3" type="ORF">A2Z11_03280</name>
</gene>
<sequence>ETVLDGIIVHRLPGIFEIKDFILIKGVKKLLEVIKPDIVHAYAPNQGSTIFGPLYKGHFKYFLIGDDQILPETLKPYKSFLGMFRYQLFQRFFNWFYYKKCDVIFCPNQATKDYLDKHYHCKEKTKLVPLGYESDFFYFDKKGREDVRKKFQFTDKDFLIVLIGRITKDKGFDFVIEACADLMREGTLKILLVGEGDFKKDLKNLVNSLGLTGKVFFEEFISEKSLYKYFSAGDLGVWAKRPSVGISNAIACELPVLVPDNQFVDHLIAFGNGITFEKGSKKDFQEKLKTIVKRKDIYSKLKYNTERAQKYFDYNNLALADLESYKENLKS</sequence>
<feature type="non-terminal residue" evidence="3">
    <location>
        <position position="1"/>
    </location>
</feature>